<dbReference type="EMBL" id="CP002843">
    <property type="protein sequence ID" value="AEH55333.1"/>
    <property type="molecule type" value="Genomic_DNA"/>
</dbReference>
<evidence type="ECO:0000313" key="3">
    <source>
        <dbReference type="Proteomes" id="UP000001502"/>
    </source>
</evidence>
<evidence type="ECO:0000313" key="2">
    <source>
        <dbReference type="EMBL" id="AEH55333.1"/>
    </source>
</evidence>
<feature type="transmembrane region" description="Helical" evidence="1">
    <location>
        <begin position="6"/>
        <end position="28"/>
    </location>
</feature>
<name>F8DG13_STREP</name>
<gene>
    <name evidence="2" type="ordered locus">HMPREF0833_10302</name>
</gene>
<keyword evidence="1" id="KW-1133">Transmembrane helix</keyword>
<feature type="transmembrane region" description="Helical" evidence="1">
    <location>
        <begin position="40"/>
        <end position="60"/>
    </location>
</feature>
<accession>F8DG13</accession>
<sequence>MILAVWLPFFVFYAKLLDGGMLMIKIFGKVHYHWQPDLSILVTYWSIAVIPVFIGLALMYESSSVPTLVLFSFFLFMVLLAIGVHRYFTIYDDGILRIITANPFTPIKVKITSIEKVEVNKKSIKLVFNNGSRSRTFCMRKWPKKYFINALALNPYFKGEVVLTDNFIHVDYYEMYYADK</sequence>
<dbReference type="HOGENOM" id="CLU_135677_0_0_9"/>
<keyword evidence="1" id="KW-0812">Transmembrane</keyword>
<proteinExistence type="predicted"/>
<reference evidence="3" key="1">
    <citation type="submission" date="2011-06" db="EMBL/GenBank/DDBJ databases">
        <title>Complete sequence of Streptococcus parasanguinis strain ATCC 15912.</title>
        <authorList>
            <person name="Muzny D."/>
            <person name="Qin X."/>
            <person name="Buhay C."/>
            <person name="Dugan-Rocha S."/>
            <person name="Ding Y."/>
            <person name="Chen G."/>
            <person name="Hawes A."/>
            <person name="Holder M."/>
            <person name="Jhangiani S."/>
            <person name="Johnson A."/>
            <person name="Khan Z."/>
            <person name="Li Z."/>
            <person name="Liu W."/>
            <person name="Liu X."/>
            <person name="Perez L."/>
            <person name="Shen H."/>
            <person name="Wang Q."/>
            <person name="Watt J."/>
            <person name="Xi L."/>
            <person name="Xin Y."/>
            <person name="Zhou J."/>
            <person name="Deng J."/>
            <person name="Jiang H."/>
            <person name="Liu Y."/>
            <person name="Qu J."/>
            <person name="Song X.-Z."/>
            <person name="Zhang L."/>
            <person name="Villasana D."/>
            <person name="Johnson A."/>
            <person name="Liu J."/>
            <person name="Liyanage D."/>
            <person name="Lorensuhewa L."/>
            <person name="Robinson T."/>
            <person name="Song A."/>
            <person name="Song B.-B."/>
            <person name="Dinh H."/>
            <person name="Thornton R."/>
            <person name="Coyle M."/>
            <person name="Francisco L."/>
            <person name="Jackson L."/>
            <person name="Javaid M."/>
            <person name="Korchina V."/>
            <person name="Kovar C."/>
            <person name="Mata R."/>
            <person name="Mathew T."/>
            <person name="Ngo R."/>
            <person name="Nguyen L."/>
            <person name="Nguyen N."/>
            <person name="Okwuonu G."/>
            <person name="Ongeri F."/>
            <person name="Pham C."/>
            <person name="Simmons D."/>
            <person name="Wilczek-Boney K."/>
            <person name="Hale W."/>
            <person name="Jakkamsetti A."/>
            <person name="Pham P."/>
            <person name="Ruth R."/>
            <person name="San Lucas F."/>
            <person name="Warren J."/>
            <person name="Zhang J."/>
            <person name="Zhao Z."/>
            <person name="Zhou C."/>
            <person name="Zhu D."/>
            <person name="Lee S."/>
            <person name="Bess C."/>
            <person name="Blankenburg K."/>
            <person name="Forbes L."/>
            <person name="Fu Q."/>
            <person name="Gubbala S."/>
            <person name="Hirani K."/>
            <person name="Jayaseelan J.C."/>
            <person name="Lara F."/>
            <person name="Munidasa M."/>
            <person name="Palculict T."/>
            <person name="Patil S."/>
            <person name="Pu L.-L."/>
            <person name="Saada N."/>
            <person name="Tang L."/>
            <person name="Weissenberger G."/>
            <person name="Zhu Y."/>
            <person name="Hemphill L."/>
            <person name="Shang Y."/>
            <person name="Youmans B."/>
            <person name="Ayvaz T."/>
            <person name="Ross M."/>
            <person name="Santibanez J."/>
            <person name="Aqrawi P."/>
            <person name="Gross S."/>
            <person name="Joshi V."/>
            <person name="Fowler G."/>
            <person name="Nazareth L."/>
            <person name="Reid J."/>
            <person name="Worley K."/>
            <person name="Petrosino J."/>
            <person name="Highlander S."/>
            <person name="Gibbs R."/>
        </authorList>
    </citation>
    <scope>NUCLEOTIDE SEQUENCE [LARGE SCALE GENOMIC DNA]</scope>
    <source>
        <strain evidence="3">ATCC 15912 / DSM 6778 / CIP 104372 / LMG 14537</strain>
    </source>
</reference>
<evidence type="ECO:0000256" key="1">
    <source>
        <dbReference type="SAM" id="Phobius"/>
    </source>
</evidence>
<dbReference type="KEGG" id="scp:HMPREF0833_10302"/>
<evidence type="ECO:0008006" key="4">
    <source>
        <dbReference type="Google" id="ProtNLM"/>
    </source>
</evidence>
<keyword evidence="1" id="KW-0472">Membrane</keyword>
<dbReference type="AlphaFoldDB" id="F8DG13"/>
<dbReference type="Proteomes" id="UP000001502">
    <property type="component" value="Chromosome"/>
</dbReference>
<protein>
    <recommendedName>
        <fullName evidence="4">EbsA protein</fullName>
    </recommendedName>
</protein>
<dbReference type="InterPro" id="IPR020215">
    <property type="entry name" value="EbsA-like"/>
</dbReference>
<organism evidence="2 3">
    <name type="scientific">Streptococcus parasanguinis (strain ATCC 15912 / DSM 6778 / CIP 104372 / LMG 14537)</name>
    <dbReference type="NCBI Taxonomy" id="760570"/>
    <lineage>
        <taxon>Bacteria</taxon>
        <taxon>Bacillati</taxon>
        <taxon>Bacillota</taxon>
        <taxon>Bacilli</taxon>
        <taxon>Lactobacillales</taxon>
        <taxon>Streptococcaceae</taxon>
        <taxon>Streptococcus</taxon>
    </lineage>
</organism>
<dbReference type="Pfam" id="PF17255">
    <property type="entry name" value="EbsA"/>
    <property type="match status" value="1"/>
</dbReference>
<feature type="transmembrane region" description="Helical" evidence="1">
    <location>
        <begin position="66"/>
        <end position="88"/>
    </location>
</feature>